<organism evidence="1">
    <name type="scientific">Mytilinidion resinicola</name>
    <dbReference type="NCBI Taxonomy" id="574789"/>
    <lineage>
        <taxon>Eukaryota</taxon>
        <taxon>Fungi</taxon>
        <taxon>Dikarya</taxon>
        <taxon>Ascomycota</taxon>
        <taxon>Pezizomycotina</taxon>
        <taxon>Dothideomycetes</taxon>
        <taxon>Pleosporomycetidae</taxon>
        <taxon>Mytilinidiales</taxon>
        <taxon>Mytilinidiaceae</taxon>
        <taxon>Mytilinidion</taxon>
    </lineage>
</organism>
<evidence type="ECO:0000313" key="2">
    <source>
        <dbReference type="Proteomes" id="UP000504636"/>
    </source>
</evidence>
<protein>
    <submittedName>
        <fullName evidence="1 3">Uncharacterized protein</fullName>
    </submittedName>
</protein>
<keyword evidence="2" id="KW-1185">Reference proteome</keyword>
<proteinExistence type="predicted"/>
<name>A0A6A6YC55_9PEZI</name>
<gene>
    <name evidence="1 3" type="ORF">BDZ99DRAFT_523749</name>
</gene>
<reference evidence="1 3" key="1">
    <citation type="journal article" date="2020" name="Stud. Mycol.">
        <title>101 Dothideomycetes genomes: a test case for predicting lifestyles and emergence of pathogens.</title>
        <authorList>
            <person name="Haridas S."/>
            <person name="Albert R."/>
            <person name="Binder M."/>
            <person name="Bloem J."/>
            <person name="Labutti K."/>
            <person name="Salamov A."/>
            <person name="Andreopoulos B."/>
            <person name="Baker S."/>
            <person name="Barry K."/>
            <person name="Bills G."/>
            <person name="Bluhm B."/>
            <person name="Cannon C."/>
            <person name="Castanera R."/>
            <person name="Culley D."/>
            <person name="Daum C."/>
            <person name="Ezra D."/>
            <person name="Gonzalez J."/>
            <person name="Henrissat B."/>
            <person name="Kuo A."/>
            <person name="Liang C."/>
            <person name="Lipzen A."/>
            <person name="Lutzoni F."/>
            <person name="Magnuson J."/>
            <person name="Mondo S."/>
            <person name="Nolan M."/>
            <person name="Ohm R."/>
            <person name="Pangilinan J."/>
            <person name="Park H.-J."/>
            <person name="Ramirez L."/>
            <person name="Alfaro M."/>
            <person name="Sun H."/>
            <person name="Tritt A."/>
            <person name="Yoshinaga Y."/>
            <person name="Zwiers L.-H."/>
            <person name="Turgeon B."/>
            <person name="Goodwin S."/>
            <person name="Spatafora J."/>
            <person name="Crous P."/>
            <person name="Grigoriev I."/>
        </authorList>
    </citation>
    <scope>NUCLEOTIDE SEQUENCE</scope>
    <source>
        <strain evidence="1 3">CBS 304.34</strain>
    </source>
</reference>
<dbReference type="GeneID" id="54466719"/>
<reference evidence="3" key="3">
    <citation type="submission" date="2025-04" db="UniProtKB">
        <authorList>
            <consortium name="RefSeq"/>
        </authorList>
    </citation>
    <scope>IDENTIFICATION</scope>
    <source>
        <strain evidence="3">CBS 304.34</strain>
    </source>
</reference>
<dbReference type="Proteomes" id="UP000504636">
    <property type="component" value="Unplaced"/>
</dbReference>
<dbReference type="OrthoDB" id="4757095at2759"/>
<reference evidence="3" key="2">
    <citation type="submission" date="2020-04" db="EMBL/GenBank/DDBJ databases">
        <authorList>
            <consortium name="NCBI Genome Project"/>
        </authorList>
    </citation>
    <scope>NUCLEOTIDE SEQUENCE</scope>
    <source>
        <strain evidence="3">CBS 304.34</strain>
    </source>
</reference>
<dbReference type="AlphaFoldDB" id="A0A6A6YC55"/>
<accession>A0A6A6YC55</accession>
<sequence length="335" mass="37317">MSTVLIKDDVVAEAKGMGTEAKKTPNGHAHIAVPSEYHKQKIEHTHKLLEREKAILDAMQSRQRSRGRSMNGFPNLCTVWSLYLSFNGYDPVIPSRSPLQLCLNLNLREFCSPNLFFLNSSSLSASSFTASKHRSCYFPCTLINNRHVLLVQESPTRSPTEPVDLLGSTVAEAQDFEIAHPSLSKTCTNLVASFGKLSAELRIIIYEIVLGDPTRLMHILPYEDGSYRGRPIDFPPDGFNRWSSGCKALQDLRGLHSLHVDIIVRDSAPPRDPAAVAFEALVSILGPLKGIEAPVFEVEMNFPIRETVQTALGQTNLTLLVNEWPYNWDLFGEIS</sequence>
<evidence type="ECO:0000313" key="1">
    <source>
        <dbReference type="EMBL" id="KAF2806290.1"/>
    </source>
</evidence>
<dbReference type="EMBL" id="MU003707">
    <property type="protein sequence ID" value="KAF2806290.1"/>
    <property type="molecule type" value="Genomic_DNA"/>
</dbReference>
<dbReference type="RefSeq" id="XP_033573254.1">
    <property type="nucleotide sequence ID" value="XM_033725826.1"/>
</dbReference>
<evidence type="ECO:0000313" key="3">
    <source>
        <dbReference type="RefSeq" id="XP_033573254.1"/>
    </source>
</evidence>